<dbReference type="RefSeq" id="WP_350348661.1">
    <property type="nucleotide sequence ID" value="NZ_CP158374.1"/>
</dbReference>
<proteinExistence type="predicted"/>
<protein>
    <recommendedName>
        <fullName evidence="2">DUF433 domain-containing protein</fullName>
    </recommendedName>
</protein>
<organism evidence="1">
    <name type="scientific">Agromyces sp. G08B096</name>
    <dbReference type="NCBI Taxonomy" id="3156399"/>
    <lineage>
        <taxon>Bacteria</taxon>
        <taxon>Bacillati</taxon>
        <taxon>Actinomycetota</taxon>
        <taxon>Actinomycetes</taxon>
        <taxon>Micrococcales</taxon>
        <taxon>Microbacteriaceae</taxon>
        <taxon>Agromyces</taxon>
    </lineage>
</organism>
<evidence type="ECO:0008006" key="2">
    <source>
        <dbReference type="Google" id="ProtNLM"/>
    </source>
</evidence>
<accession>A0AAU7WB28</accession>
<gene>
    <name evidence="1" type="ORF">ABIQ69_01655</name>
</gene>
<dbReference type="AlphaFoldDB" id="A0AAU7WB28"/>
<sequence>MRIDDVIDRVLAGESIEDVASDFDLPTETVSNLALAAA</sequence>
<reference evidence="1" key="1">
    <citation type="submission" date="2024-05" db="EMBL/GenBank/DDBJ databases">
        <authorList>
            <person name="Yu L."/>
        </authorList>
    </citation>
    <scope>NUCLEOTIDE SEQUENCE</scope>
    <source>
        <strain evidence="1">G08B096</strain>
    </source>
</reference>
<name>A0AAU7WB28_9MICO</name>
<dbReference type="EMBL" id="CP158374">
    <property type="protein sequence ID" value="XBX82645.1"/>
    <property type="molecule type" value="Genomic_DNA"/>
</dbReference>
<evidence type="ECO:0000313" key="1">
    <source>
        <dbReference type="EMBL" id="XBX82645.1"/>
    </source>
</evidence>